<gene>
    <name evidence="2" type="ORF">EVAR_102294_1</name>
</gene>
<reference evidence="2 3" key="1">
    <citation type="journal article" date="2019" name="Commun. Biol.">
        <title>The bagworm genome reveals a unique fibroin gene that provides high tensile strength.</title>
        <authorList>
            <person name="Kono N."/>
            <person name="Nakamura H."/>
            <person name="Ohtoshi R."/>
            <person name="Tomita M."/>
            <person name="Numata K."/>
            <person name="Arakawa K."/>
        </authorList>
    </citation>
    <scope>NUCLEOTIDE SEQUENCE [LARGE SCALE GENOMIC DNA]</scope>
</reference>
<dbReference type="Proteomes" id="UP000299102">
    <property type="component" value="Unassembled WGS sequence"/>
</dbReference>
<evidence type="ECO:0000313" key="2">
    <source>
        <dbReference type="EMBL" id="GBP50325.1"/>
    </source>
</evidence>
<keyword evidence="3" id="KW-1185">Reference proteome</keyword>
<evidence type="ECO:0000313" key="3">
    <source>
        <dbReference type="Proteomes" id="UP000299102"/>
    </source>
</evidence>
<feature type="region of interest" description="Disordered" evidence="1">
    <location>
        <begin position="36"/>
        <end position="56"/>
    </location>
</feature>
<sequence length="103" mass="11518">MAAQDMEEEIYPDVESILDSVPGPAFVRRHGSVFATSTRTKRREKAQTGGTSISSLDSSLSRALRRGWRQTDGQTDALPHVKILSRQRSTISYLLLNGDRKRT</sequence>
<dbReference type="EMBL" id="BGZK01000563">
    <property type="protein sequence ID" value="GBP50325.1"/>
    <property type="molecule type" value="Genomic_DNA"/>
</dbReference>
<comment type="caution">
    <text evidence="2">The sequence shown here is derived from an EMBL/GenBank/DDBJ whole genome shotgun (WGS) entry which is preliminary data.</text>
</comment>
<organism evidence="2 3">
    <name type="scientific">Eumeta variegata</name>
    <name type="common">Bagworm moth</name>
    <name type="synonym">Eumeta japonica</name>
    <dbReference type="NCBI Taxonomy" id="151549"/>
    <lineage>
        <taxon>Eukaryota</taxon>
        <taxon>Metazoa</taxon>
        <taxon>Ecdysozoa</taxon>
        <taxon>Arthropoda</taxon>
        <taxon>Hexapoda</taxon>
        <taxon>Insecta</taxon>
        <taxon>Pterygota</taxon>
        <taxon>Neoptera</taxon>
        <taxon>Endopterygota</taxon>
        <taxon>Lepidoptera</taxon>
        <taxon>Glossata</taxon>
        <taxon>Ditrysia</taxon>
        <taxon>Tineoidea</taxon>
        <taxon>Psychidae</taxon>
        <taxon>Oiketicinae</taxon>
        <taxon>Eumeta</taxon>
    </lineage>
</organism>
<accession>A0A4C1WJP0</accession>
<evidence type="ECO:0000256" key="1">
    <source>
        <dbReference type="SAM" id="MobiDB-lite"/>
    </source>
</evidence>
<dbReference type="AlphaFoldDB" id="A0A4C1WJP0"/>
<protein>
    <submittedName>
        <fullName evidence="2">Uncharacterized protein</fullName>
    </submittedName>
</protein>
<name>A0A4C1WJP0_EUMVA</name>
<proteinExistence type="predicted"/>